<organism evidence="2 3">
    <name type="scientific">Corchorus capsularis</name>
    <name type="common">Jute</name>
    <dbReference type="NCBI Taxonomy" id="210143"/>
    <lineage>
        <taxon>Eukaryota</taxon>
        <taxon>Viridiplantae</taxon>
        <taxon>Streptophyta</taxon>
        <taxon>Embryophyta</taxon>
        <taxon>Tracheophyta</taxon>
        <taxon>Spermatophyta</taxon>
        <taxon>Magnoliopsida</taxon>
        <taxon>eudicotyledons</taxon>
        <taxon>Gunneridae</taxon>
        <taxon>Pentapetalae</taxon>
        <taxon>rosids</taxon>
        <taxon>malvids</taxon>
        <taxon>Malvales</taxon>
        <taxon>Malvaceae</taxon>
        <taxon>Grewioideae</taxon>
        <taxon>Apeibeae</taxon>
        <taxon>Corchorus</taxon>
    </lineage>
</organism>
<dbReference type="EMBL" id="AWWV01010339">
    <property type="protein sequence ID" value="OMO79955.1"/>
    <property type="molecule type" value="Genomic_DNA"/>
</dbReference>
<accession>A0A1R3IBM6</accession>
<reference evidence="2 3" key="1">
    <citation type="submission" date="2013-09" db="EMBL/GenBank/DDBJ databases">
        <title>Corchorus capsularis genome sequencing.</title>
        <authorList>
            <person name="Alam M."/>
            <person name="Haque M.S."/>
            <person name="Islam M.S."/>
            <person name="Emdad E.M."/>
            <person name="Islam M.M."/>
            <person name="Ahmed B."/>
            <person name="Halim A."/>
            <person name="Hossen Q.M.M."/>
            <person name="Hossain M.Z."/>
            <person name="Ahmed R."/>
            <person name="Khan M.M."/>
            <person name="Islam R."/>
            <person name="Rashid M.M."/>
            <person name="Khan S.A."/>
            <person name="Rahman M.S."/>
            <person name="Alam M."/>
        </authorList>
    </citation>
    <scope>NUCLEOTIDE SEQUENCE [LARGE SCALE GENOMIC DNA]</scope>
    <source>
        <strain evidence="3">cv. CVL-1</strain>
        <tissue evidence="2">Whole seedling</tissue>
    </source>
</reference>
<keyword evidence="3" id="KW-1185">Reference proteome</keyword>
<evidence type="ECO:0000256" key="1">
    <source>
        <dbReference type="SAM" id="SignalP"/>
    </source>
</evidence>
<name>A0A1R3IBM6_COCAP</name>
<feature type="signal peptide" evidence="1">
    <location>
        <begin position="1"/>
        <end position="26"/>
    </location>
</feature>
<evidence type="ECO:0000313" key="2">
    <source>
        <dbReference type="EMBL" id="OMO79955.1"/>
    </source>
</evidence>
<sequence>MAMMKKMMVAVLIFCIFTSQMENAESQVDCYDACSTGCVQSNTRLMQRCDRKCQIRCGPGRTGAVEGKGGDVASGGVVSHIHQSQKPITTIGCFIGWRLTIFALAGCCLT</sequence>
<gene>
    <name evidence="2" type="ORF">CCACVL1_13274</name>
</gene>
<dbReference type="PANTHER" id="PTHR37183:SF1">
    <property type="entry name" value="PLANT THIONIN FAMILY PROTEIN"/>
    <property type="match status" value="1"/>
</dbReference>
<protein>
    <submittedName>
        <fullName evidence="2">Uncharacterized protein</fullName>
    </submittedName>
</protein>
<dbReference type="PANTHER" id="PTHR37183">
    <property type="entry name" value="PLANT THIONIN FAMILY PROTEIN"/>
    <property type="match status" value="1"/>
</dbReference>
<dbReference type="Proteomes" id="UP000188268">
    <property type="component" value="Unassembled WGS sequence"/>
</dbReference>
<comment type="caution">
    <text evidence="2">The sequence shown here is derived from an EMBL/GenBank/DDBJ whole genome shotgun (WGS) entry which is preliminary data.</text>
</comment>
<evidence type="ECO:0000313" key="3">
    <source>
        <dbReference type="Proteomes" id="UP000188268"/>
    </source>
</evidence>
<feature type="chain" id="PRO_5012684039" evidence="1">
    <location>
        <begin position="27"/>
        <end position="110"/>
    </location>
</feature>
<dbReference type="AlphaFoldDB" id="A0A1R3IBM6"/>
<dbReference type="Gramene" id="OMO79955">
    <property type="protein sequence ID" value="OMO79955"/>
    <property type="gene ID" value="CCACVL1_13274"/>
</dbReference>
<keyword evidence="1" id="KW-0732">Signal</keyword>
<proteinExistence type="predicted"/>
<dbReference type="OrthoDB" id="1933690at2759"/>